<keyword evidence="2 4" id="KW-0560">Oxidoreductase</keyword>
<accession>A0A4R0PJ46</accession>
<keyword evidence="8" id="KW-1185">Reference proteome</keyword>
<evidence type="ECO:0000256" key="2">
    <source>
        <dbReference type="ARBA" id="ARBA00023002"/>
    </source>
</evidence>
<dbReference type="PROSITE" id="PS00671">
    <property type="entry name" value="D_2_HYDROXYACID_DH_3"/>
    <property type="match status" value="1"/>
</dbReference>
<evidence type="ECO:0000259" key="6">
    <source>
        <dbReference type="Pfam" id="PF02826"/>
    </source>
</evidence>
<dbReference type="RefSeq" id="WP_131567587.1">
    <property type="nucleotide sequence ID" value="NZ_JAINFK010000004.1"/>
</dbReference>
<dbReference type="GO" id="GO:0051287">
    <property type="term" value="F:NAD binding"/>
    <property type="evidence" value="ECO:0007669"/>
    <property type="project" value="InterPro"/>
</dbReference>
<dbReference type="Pfam" id="PF00389">
    <property type="entry name" value="2-Hacid_dh"/>
    <property type="match status" value="1"/>
</dbReference>
<evidence type="ECO:0000256" key="1">
    <source>
        <dbReference type="ARBA" id="ARBA00005854"/>
    </source>
</evidence>
<evidence type="ECO:0000256" key="4">
    <source>
        <dbReference type="RuleBase" id="RU003719"/>
    </source>
</evidence>
<dbReference type="InterPro" id="IPR006140">
    <property type="entry name" value="D-isomer_DH_NAD-bd"/>
</dbReference>
<dbReference type="Proteomes" id="UP000291301">
    <property type="component" value="Unassembled WGS sequence"/>
</dbReference>
<gene>
    <name evidence="7" type="ORF">E0D97_08065</name>
</gene>
<dbReference type="Pfam" id="PF02826">
    <property type="entry name" value="2-Hacid_dh_C"/>
    <property type="match status" value="1"/>
</dbReference>
<evidence type="ECO:0000313" key="8">
    <source>
        <dbReference type="Proteomes" id="UP000291301"/>
    </source>
</evidence>
<dbReference type="SUPFAM" id="SSF52283">
    <property type="entry name" value="Formate/glycerate dehydrogenase catalytic domain-like"/>
    <property type="match status" value="1"/>
</dbReference>
<protein>
    <submittedName>
        <fullName evidence="7">2-hydroxyacid dehydrogenase</fullName>
    </submittedName>
</protein>
<feature type="domain" description="D-isomer specific 2-hydroxyacid dehydrogenase NAD-binding" evidence="6">
    <location>
        <begin position="108"/>
        <end position="294"/>
    </location>
</feature>
<comment type="similarity">
    <text evidence="1 4">Belongs to the D-isomer specific 2-hydroxyacid dehydrogenase family.</text>
</comment>
<organism evidence="7 8">
    <name type="scientific">Oricola cellulosilytica</name>
    <dbReference type="NCBI Taxonomy" id="1429082"/>
    <lineage>
        <taxon>Bacteria</taxon>
        <taxon>Pseudomonadati</taxon>
        <taxon>Pseudomonadota</taxon>
        <taxon>Alphaproteobacteria</taxon>
        <taxon>Hyphomicrobiales</taxon>
        <taxon>Ahrensiaceae</taxon>
        <taxon>Oricola</taxon>
    </lineage>
</organism>
<sequence length="330" mass="35736">MKITMFSARSYDRESFNRIDHPHSIAFEPELLSERTVALAGDSAGVCISVNDTADRAVLSTLESQGCRIIVTRSMGHNHIDLDAAEELGFAVASVPHYSPNSVSEFTVGLILTLTRKIHRAYIRSRECDFDLRGLVGSQLSDKTVGVVGAGQIGALVLRALSGFGCRLIYHDLIERNELRGIAEYVSIADLARHSDIVTLNVPLTEKTYHLVNAEMIPGLKRGVLIVNTGRGGLIDAAALVEGIKSGAIGGAALDVYEEEAGLFYIDRSEDILEDDTFSRLLTFPNVIVTSHMAYLTDHALSDIAKSVIGSFDAFGAGRPPPDALRPDRL</sequence>
<reference evidence="7 8" key="1">
    <citation type="journal article" date="2015" name="Antonie Van Leeuwenhoek">
        <title>Oricola cellulosilytica gen. nov., sp. nov., a cellulose-degrading bacterium of the family Phyllobacteriaceae isolated from surface seashore water, and emended descriptions of Mesorhizobium loti and Phyllobacterium myrsinacearum.</title>
        <authorList>
            <person name="Hameed A."/>
            <person name="Shahina M."/>
            <person name="Lai W.A."/>
            <person name="Lin S.Y."/>
            <person name="Young L.S."/>
            <person name="Liu Y.C."/>
            <person name="Hsu Y.H."/>
            <person name="Young C.C."/>
        </authorList>
    </citation>
    <scope>NUCLEOTIDE SEQUENCE [LARGE SCALE GENOMIC DNA]</scope>
    <source>
        <strain evidence="7 8">KCTC 52183</strain>
    </source>
</reference>
<feature type="domain" description="D-isomer specific 2-hydroxyacid dehydrogenase catalytic" evidence="5">
    <location>
        <begin position="6"/>
        <end position="325"/>
    </location>
</feature>
<dbReference type="PANTHER" id="PTHR43026">
    <property type="entry name" value="2-HYDROXYACID DEHYDROGENASE HOMOLOG 1-RELATED"/>
    <property type="match status" value="1"/>
</dbReference>
<dbReference type="InterPro" id="IPR029752">
    <property type="entry name" value="D-isomer_DH_CS1"/>
</dbReference>
<dbReference type="CDD" id="cd12183">
    <property type="entry name" value="LDH_like_2"/>
    <property type="match status" value="1"/>
</dbReference>
<keyword evidence="3" id="KW-0520">NAD</keyword>
<dbReference type="GO" id="GO:0008720">
    <property type="term" value="F:D-lactate dehydrogenase (NAD+) activity"/>
    <property type="evidence" value="ECO:0007669"/>
    <property type="project" value="TreeGrafter"/>
</dbReference>
<comment type="caution">
    <text evidence="7">The sequence shown here is derived from an EMBL/GenBank/DDBJ whole genome shotgun (WGS) entry which is preliminary data.</text>
</comment>
<dbReference type="InterPro" id="IPR036291">
    <property type="entry name" value="NAD(P)-bd_dom_sf"/>
</dbReference>
<dbReference type="InterPro" id="IPR058205">
    <property type="entry name" value="D-LDH-like"/>
</dbReference>
<dbReference type="AlphaFoldDB" id="A0A4R0PJ46"/>
<proteinExistence type="inferred from homology"/>
<dbReference type="InterPro" id="IPR006139">
    <property type="entry name" value="D-isomer_2_OHA_DH_cat_dom"/>
</dbReference>
<dbReference type="OrthoDB" id="9793626at2"/>
<name>A0A4R0PJ46_9HYPH</name>
<dbReference type="EMBL" id="SJST01000002">
    <property type="protein sequence ID" value="TCD15474.1"/>
    <property type="molecule type" value="Genomic_DNA"/>
</dbReference>
<dbReference type="InterPro" id="IPR029753">
    <property type="entry name" value="D-isomer_DH_CS"/>
</dbReference>
<dbReference type="SUPFAM" id="SSF51735">
    <property type="entry name" value="NAD(P)-binding Rossmann-fold domains"/>
    <property type="match status" value="1"/>
</dbReference>
<evidence type="ECO:0000259" key="5">
    <source>
        <dbReference type="Pfam" id="PF00389"/>
    </source>
</evidence>
<dbReference type="PROSITE" id="PS00065">
    <property type="entry name" value="D_2_HYDROXYACID_DH_1"/>
    <property type="match status" value="1"/>
</dbReference>
<dbReference type="Gene3D" id="3.40.50.720">
    <property type="entry name" value="NAD(P)-binding Rossmann-like Domain"/>
    <property type="match status" value="2"/>
</dbReference>
<evidence type="ECO:0000256" key="3">
    <source>
        <dbReference type="ARBA" id="ARBA00023027"/>
    </source>
</evidence>
<dbReference type="PANTHER" id="PTHR43026:SF1">
    <property type="entry name" value="2-HYDROXYACID DEHYDROGENASE HOMOLOG 1-RELATED"/>
    <property type="match status" value="1"/>
</dbReference>
<evidence type="ECO:0000313" key="7">
    <source>
        <dbReference type="EMBL" id="TCD15474.1"/>
    </source>
</evidence>